<sequence length="595" mass="63891">MANANAFDCPLAHAASELAANENLAMMPAGGKRILSLGGLTGRSGSDDRSTLRSRGRRFSELVRIARAHGLLPIGQLDFTRDPATSDLRTRQADSLRLALEDAGGAFVKMGQLLSTRDDLIPHEWQLALSRLQKNVAPAHPDAVEQLLVTELGAPLDEVFASFERTPVAAASIAQVHRAVLHTGETVAVKIQRPGIAGEMRRDVDIALRIAKLVSRASAQVRQLGIEQVAEQYAADLIRQLDFSIEAVNLAGLRAGQARSPRAAELRLPRLYGALSTSRVIVMEFLEGDSLSAVNAGRAEHADLDPAMRAVLIAFIRQTVFDGTYHADLHPGNIMLLADGRPALVDFGSVGRIDSGLRQTVQDLLIAYLQSDTRGIADGMLTLAPLPDDADEQAFRRDMANFVTYQLGPGARIGISTVDTAVAIFTKHGMAVPPEFIAAGRAFAVLEGTLRTLTPEFDVLEEARTLALQQVGDQLTPANVRQLVTREAMSLLPVVRRVPRQIDRIASALATGTLNVNVRLLADRRDRRLLLGVIRQATQTVIGAATAVIALVFFAMKPVENAVLSTAAIGLILSIAAVVLLAASAIDSLITRRRG</sequence>
<feature type="domain" description="ABC1 atypical kinase-like" evidence="3">
    <location>
        <begin position="131"/>
        <end position="377"/>
    </location>
</feature>
<dbReference type="GO" id="GO:0016301">
    <property type="term" value="F:kinase activity"/>
    <property type="evidence" value="ECO:0007669"/>
    <property type="project" value="UniProtKB-KW"/>
</dbReference>
<dbReference type="InterPro" id="IPR004147">
    <property type="entry name" value="ABC1_dom"/>
</dbReference>
<feature type="transmembrane region" description="Helical" evidence="2">
    <location>
        <begin position="562"/>
        <end position="586"/>
    </location>
</feature>
<dbReference type="PANTHER" id="PTHR10566">
    <property type="entry name" value="CHAPERONE-ACTIVITY OF BC1 COMPLEX CABC1 -RELATED"/>
    <property type="match status" value="1"/>
</dbReference>
<comment type="similarity">
    <text evidence="1">Belongs to the protein kinase superfamily. ADCK protein kinase family.</text>
</comment>
<keyword evidence="5" id="KW-1185">Reference proteome</keyword>
<dbReference type="Pfam" id="PF03109">
    <property type="entry name" value="ABC1"/>
    <property type="match status" value="1"/>
</dbReference>
<dbReference type="SUPFAM" id="SSF56112">
    <property type="entry name" value="Protein kinase-like (PK-like)"/>
    <property type="match status" value="1"/>
</dbReference>
<keyword evidence="2" id="KW-0472">Membrane</keyword>
<dbReference type="AlphaFoldDB" id="A0A6L9Y263"/>
<dbReference type="InterPro" id="IPR011009">
    <property type="entry name" value="Kinase-like_dom_sf"/>
</dbReference>
<keyword evidence="4" id="KW-0418">Kinase</keyword>
<protein>
    <submittedName>
        <fullName evidence="4">AarF/ABC1/UbiB kinase family protein</fullName>
    </submittedName>
</protein>
<accession>A0A6L9Y263</accession>
<keyword evidence="2" id="KW-1133">Transmembrane helix</keyword>
<dbReference type="RefSeq" id="WP_163291262.1">
    <property type="nucleotide sequence ID" value="NZ_JAAGWY010000005.1"/>
</dbReference>
<evidence type="ECO:0000259" key="3">
    <source>
        <dbReference type="Pfam" id="PF03109"/>
    </source>
</evidence>
<keyword evidence="4" id="KW-0808">Transferase</keyword>
<keyword evidence="2" id="KW-0812">Transmembrane</keyword>
<evidence type="ECO:0000313" key="5">
    <source>
        <dbReference type="Proteomes" id="UP000474967"/>
    </source>
</evidence>
<reference evidence="4 5" key="1">
    <citation type="journal article" date="2014" name="J. Microbiol.">
        <title>Diaminobutyricibacter tongyongensis gen. nov., sp. nov. and Homoserinibacter gongjuensis gen. nov., sp. nov. belong to the family Microbacteriaceae.</title>
        <authorList>
            <person name="Kim S.J."/>
            <person name="Ahn J.H."/>
            <person name="Weon H.Y."/>
            <person name="Hamada M."/>
            <person name="Suzuki K."/>
            <person name="Kwon S.W."/>
        </authorList>
    </citation>
    <scope>NUCLEOTIDE SEQUENCE [LARGE SCALE GENOMIC DNA]</scope>
    <source>
        <strain evidence="4 5">NBRC 108724</strain>
    </source>
</reference>
<proteinExistence type="inferred from homology"/>
<evidence type="ECO:0000256" key="1">
    <source>
        <dbReference type="ARBA" id="ARBA00009670"/>
    </source>
</evidence>
<gene>
    <name evidence="4" type="ORF">G3T36_18100</name>
</gene>
<evidence type="ECO:0000256" key="2">
    <source>
        <dbReference type="SAM" id="Phobius"/>
    </source>
</evidence>
<dbReference type="PANTHER" id="PTHR10566:SF113">
    <property type="entry name" value="PROTEIN ACTIVITY OF BC1 COMPLEX KINASE 7, CHLOROPLASTIC"/>
    <property type="match status" value="1"/>
</dbReference>
<dbReference type="EMBL" id="JAAGWY010000005">
    <property type="protein sequence ID" value="NEN07772.1"/>
    <property type="molecule type" value="Genomic_DNA"/>
</dbReference>
<dbReference type="InterPro" id="IPR050154">
    <property type="entry name" value="UbiB_kinase"/>
</dbReference>
<dbReference type="CDD" id="cd05121">
    <property type="entry name" value="ABC1_ADCK3-like"/>
    <property type="match status" value="1"/>
</dbReference>
<name>A0A6L9Y263_9MICO</name>
<dbReference type="Proteomes" id="UP000474967">
    <property type="component" value="Unassembled WGS sequence"/>
</dbReference>
<organism evidence="4 5">
    <name type="scientific">Leifsonia tongyongensis</name>
    <dbReference type="NCBI Taxonomy" id="1268043"/>
    <lineage>
        <taxon>Bacteria</taxon>
        <taxon>Bacillati</taxon>
        <taxon>Actinomycetota</taxon>
        <taxon>Actinomycetes</taxon>
        <taxon>Micrococcales</taxon>
        <taxon>Microbacteriaceae</taxon>
        <taxon>Leifsonia</taxon>
    </lineage>
</organism>
<evidence type="ECO:0000313" key="4">
    <source>
        <dbReference type="EMBL" id="NEN07772.1"/>
    </source>
</evidence>
<comment type="caution">
    <text evidence="4">The sequence shown here is derived from an EMBL/GenBank/DDBJ whole genome shotgun (WGS) entry which is preliminary data.</text>
</comment>
<feature type="transmembrane region" description="Helical" evidence="2">
    <location>
        <begin position="529"/>
        <end position="556"/>
    </location>
</feature>
<dbReference type="Gene3D" id="1.10.510.10">
    <property type="entry name" value="Transferase(Phosphotransferase) domain 1"/>
    <property type="match status" value="1"/>
</dbReference>